<evidence type="ECO:0000313" key="3">
    <source>
        <dbReference type="EMBL" id="QXT40532.1"/>
    </source>
</evidence>
<feature type="chain" id="PRO_5034724646" evidence="2">
    <location>
        <begin position="20"/>
        <end position="56"/>
    </location>
</feature>
<dbReference type="RefSeq" id="WP_219003795.1">
    <property type="nucleotide sequence ID" value="NZ_CP079194.1"/>
</dbReference>
<keyword evidence="1" id="KW-1133">Transmembrane helix</keyword>
<keyword evidence="4" id="KW-1185">Reference proteome</keyword>
<reference evidence="3 4" key="1">
    <citation type="submission" date="2021-07" db="EMBL/GenBank/DDBJ databases">
        <title>A novel Jannaschia species isolated from marine dinoflagellate Ceratoperidinium margalefii.</title>
        <authorList>
            <person name="Jiang Y."/>
            <person name="Li Z."/>
        </authorList>
    </citation>
    <scope>NUCLEOTIDE SEQUENCE [LARGE SCALE GENOMIC DNA]</scope>
    <source>
        <strain evidence="3 4">J12C1-MA-4</strain>
    </source>
</reference>
<feature type="transmembrane region" description="Helical" evidence="1">
    <location>
        <begin position="34"/>
        <end position="52"/>
    </location>
</feature>
<dbReference type="Proteomes" id="UP000825009">
    <property type="component" value="Chromosome"/>
</dbReference>
<proteinExistence type="predicted"/>
<evidence type="ECO:0000256" key="2">
    <source>
        <dbReference type="SAM" id="SignalP"/>
    </source>
</evidence>
<protein>
    <submittedName>
        <fullName evidence="3">Uncharacterized protein</fullName>
    </submittedName>
</protein>
<feature type="signal peptide" evidence="2">
    <location>
        <begin position="1"/>
        <end position="19"/>
    </location>
</feature>
<dbReference type="KEGG" id="gce:KYE46_04620"/>
<sequence>MKPVLSALVVLAFASAAAAHGTGHLHHHSGDPYYLPLLGGLFVIAAALAVGVRGRK</sequence>
<accession>A0A8F6TZD9</accession>
<keyword evidence="1" id="KW-0812">Transmembrane</keyword>
<evidence type="ECO:0000313" key="4">
    <source>
        <dbReference type="Proteomes" id="UP000825009"/>
    </source>
</evidence>
<name>A0A8F6TZD9_9RHOB</name>
<gene>
    <name evidence="3" type="ORF">KYE46_04620</name>
</gene>
<dbReference type="EMBL" id="CP079194">
    <property type="protein sequence ID" value="QXT40532.1"/>
    <property type="molecule type" value="Genomic_DNA"/>
</dbReference>
<keyword evidence="1" id="KW-0472">Membrane</keyword>
<keyword evidence="2" id="KW-0732">Signal</keyword>
<evidence type="ECO:0000256" key="1">
    <source>
        <dbReference type="SAM" id="Phobius"/>
    </source>
</evidence>
<dbReference type="AlphaFoldDB" id="A0A8F6TZD9"/>
<organism evidence="3 4">
    <name type="scientific">Gymnodinialimonas ceratoperidinii</name>
    <dbReference type="NCBI Taxonomy" id="2856823"/>
    <lineage>
        <taxon>Bacteria</taxon>
        <taxon>Pseudomonadati</taxon>
        <taxon>Pseudomonadota</taxon>
        <taxon>Alphaproteobacteria</taxon>
        <taxon>Rhodobacterales</taxon>
        <taxon>Paracoccaceae</taxon>
        <taxon>Gymnodinialimonas</taxon>
    </lineage>
</organism>